<dbReference type="Gene3D" id="2.180.10.10">
    <property type="entry name" value="RHS repeat-associated core"/>
    <property type="match status" value="1"/>
</dbReference>
<dbReference type="OrthoDB" id="7012700at2"/>
<dbReference type="AlphaFoldDB" id="A0A383RMF8"/>
<gene>
    <name evidence="2" type="ORF">CCOS865_00484</name>
</gene>
<dbReference type="RefSeq" id="WP_119137583.1">
    <property type="nucleotide sequence ID" value="NZ_CBCSFL010000002.1"/>
</dbReference>
<keyword evidence="1" id="KW-0175">Coiled coil</keyword>
<accession>A0A383RMF8</accession>
<protein>
    <submittedName>
        <fullName evidence="2">RHS repeat-associated core domain protein-containing protein</fullName>
    </submittedName>
</protein>
<proteinExistence type="predicted"/>
<dbReference type="EMBL" id="UNOZ01000002">
    <property type="protein sequence ID" value="SYX88260.1"/>
    <property type="molecule type" value="Genomic_DNA"/>
</dbReference>
<feature type="coiled-coil region" evidence="1">
    <location>
        <begin position="215"/>
        <end position="249"/>
    </location>
</feature>
<reference evidence="3" key="1">
    <citation type="submission" date="2018-08" db="EMBL/GenBank/DDBJ databases">
        <authorList>
            <person name="Blom J."/>
        </authorList>
    </citation>
    <scope>NUCLEOTIDE SEQUENCE [LARGE SCALE GENOMIC DNA]</scope>
    <source>
        <strain evidence="3">CCOS 865</strain>
    </source>
</reference>
<evidence type="ECO:0000313" key="2">
    <source>
        <dbReference type="EMBL" id="SYX88260.1"/>
    </source>
</evidence>
<evidence type="ECO:0000313" key="3">
    <source>
        <dbReference type="Proteomes" id="UP000263595"/>
    </source>
</evidence>
<dbReference type="SUPFAM" id="SSF56399">
    <property type="entry name" value="ADP-ribosylation"/>
    <property type="match status" value="1"/>
</dbReference>
<sequence length="341" mass="37071">MKKKALTNQFFYQNNKLITVKSDGQSRTIFRAADQPLAENNVAGEQTSGLLATDQMGSVLKAKDQKNAERHVYSAYGYTSKLPSTMTQLGFNGEHFESVAKSYLLGLGYRAYATTMMRFLSPDSMSPFGAGGINAYSYCAGDPVNNSDPTGHIKLGRPTKNVAYYQKKVTNTTTDIKSKNDYLDKMSVIYKKGTATEADQHRRFGRASPEVTATLNEMEKKANAISANIEKLNIKLAKKQKKLIGAENAVLAAAGPSAPSAESMGIPLNYSPYDPMAPRVSIMSVAFAPRASIMSIASNYSPFDPTAPRASIMSLLPSRHASTPNLYGTMDDSIIVRRASI</sequence>
<dbReference type="InterPro" id="IPR022385">
    <property type="entry name" value="Rhs_assc_core"/>
</dbReference>
<dbReference type="NCBIfam" id="TIGR03696">
    <property type="entry name" value="Rhs_assc_core"/>
    <property type="match status" value="1"/>
</dbReference>
<name>A0A383RMF8_9PSED</name>
<keyword evidence="3" id="KW-1185">Reference proteome</keyword>
<organism evidence="2 3">
    <name type="scientific">Pseudomonas reidholzensis</name>
    <dbReference type="NCBI Taxonomy" id="1785162"/>
    <lineage>
        <taxon>Bacteria</taxon>
        <taxon>Pseudomonadati</taxon>
        <taxon>Pseudomonadota</taxon>
        <taxon>Gammaproteobacteria</taxon>
        <taxon>Pseudomonadales</taxon>
        <taxon>Pseudomonadaceae</taxon>
        <taxon>Pseudomonas</taxon>
    </lineage>
</organism>
<evidence type="ECO:0000256" key="1">
    <source>
        <dbReference type="SAM" id="Coils"/>
    </source>
</evidence>
<dbReference type="Proteomes" id="UP000263595">
    <property type="component" value="Unassembled WGS sequence"/>
</dbReference>